<name>A0AAV5STJ3_9BILA</name>
<evidence type="ECO:0000313" key="2">
    <source>
        <dbReference type="EMBL" id="GMS86005.1"/>
    </source>
</evidence>
<dbReference type="PANTHER" id="PTHR24221">
    <property type="entry name" value="ATP-BINDING CASSETTE SUB-FAMILY B"/>
    <property type="match status" value="1"/>
</dbReference>
<feature type="non-terminal residue" evidence="2">
    <location>
        <position position="1"/>
    </location>
</feature>
<dbReference type="GO" id="GO:0005524">
    <property type="term" value="F:ATP binding"/>
    <property type="evidence" value="ECO:0007669"/>
    <property type="project" value="InterPro"/>
</dbReference>
<comment type="caution">
    <text evidence="2">The sequence shown here is derived from an EMBL/GenBank/DDBJ whole genome shotgun (WGS) entry which is preliminary data.</text>
</comment>
<keyword evidence="3" id="KW-1185">Reference proteome</keyword>
<dbReference type="InterPro" id="IPR027417">
    <property type="entry name" value="P-loop_NTPase"/>
</dbReference>
<dbReference type="GO" id="GO:0016020">
    <property type="term" value="C:membrane"/>
    <property type="evidence" value="ECO:0007669"/>
    <property type="project" value="TreeGrafter"/>
</dbReference>
<dbReference type="Pfam" id="PF00005">
    <property type="entry name" value="ABC_tran"/>
    <property type="match status" value="1"/>
</dbReference>
<feature type="domain" description="ABC transporter" evidence="1">
    <location>
        <begin position="1"/>
        <end position="119"/>
    </location>
</feature>
<feature type="non-terminal residue" evidence="2">
    <location>
        <position position="119"/>
    </location>
</feature>
<reference evidence="2" key="1">
    <citation type="submission" date="2023-10" db="EMBL/GenBank/DDBJ databases">
        <title>Genome assembly of Pristionchus species.</title>
        <authorList>
            <person name="Yoshida K."/>
            <person name="Sommer R.J."/>
        </authorList>
    </citation>
    <scope>NUCLEOTIDE SEQUENCE</scope>
    <source>
        <strain evidence="2">RS0144</strain>
    </source>
</reference>
<dbReference type="Gene3D" id="3.40.50.300">
    <property type="entry name" value="P-loop containing nucleotide triphosphate hydrolases"/>
    <property type="match status" value="1"/>
</dbReference>
<dbReference type="GO" id="GO:0042626">
    <property type="term" value="F:ATPase-coupled transmembrane transporter activity"/>
    <property type="evidence" value="ECO:0007669"/>
    <property type="project" value="TreeGrafter"/>
</dbReference>
<organism evidence="2 3">
    <name type="scientific">Pristionchus entomophagus</name>
    <dbReference type="NCBI Taxonomy" id="358040"/>
    <lineage>
        <taxon>Eukaryota</taxon>
        <taxon>Metazoa</taxon>
        <taxon>Ecdysozoa</taxon>
        <taxon>Nematoda</taxon>
        <taxon>Chromadorea</taxon>
        <taxon>Rhabditida</taxon>
        <taxon>Rhabditina</taxon>
        <taxon>Diplogasteromorpha</taxon>
        <taxon>Diplogasteroidea</taxon>
        <taxon>Neodiplogasteridae</taxon>
        <taxon>Pristionchus</taxon>
    </lineage>
</organism>
<protein>
    <recommendedName>
        <fullName evidence="1">ABC transporter domain-containing protein</fullName>
    </recommendedName>
</protein>
<sequence length="119" mass="12537">GKSIAFVGPSGGGKSTIVNILERFYEPNSGELFLDGTNFSSLSPSQLRSVIALVGQEPILFRGTIADNVRLGVEGVSDEEVRIACKYANAAHFIEDFPADYSTIVGGKGGSLSGGQKQR</sequence>
<evidence type="ECO:0000313" key="3">
    <source>
        <dbReference type="Proteomes" id="UP001432027"/>
    </source>
</evidence>
<dbReference type="GO" id="GO:0016887">
    <property type="term" value="F:ATP hydrolysis activity"/>
    <property type="evidence" value="ECO:0007669"/>
    <property type="project" value="InterPro"/>
</dbReference>
<dbReference type="InterPro" id="IPR039421">
    <property type="entry name" value="Type_1_exporter"/>
</dbReference>
<proteinExistence type="predicted"/>
<dbReference type="Proteomes" id="UP001432027">
    <property type="component" value="Unassembled WGS sequence"/>
</dbReference>
<accession>A0AAV5STJ3</accession>
<evidence type="ECO:0000259" key="1">
    <source>
        <dbReference type="Pfam" id="PF00005"/>
    </source>
</evidence>
<dbReference type="AlphaFoldDB" id="A0AAV5STJ3"/>
<dbReference type="PANTHER" id="PTHR24221:SF617">
    <property type="entry name" value="P-GLYCOPROTEIN RELATED"/>
    <property type="match status" value="1"/>
</dbReference>
<gene>
    <name evidence="2" type="ORF">PENTCL1PPCAC_8180</name>
</gene>
<dbReference type="EMBL" id="BTSX01000002">
    <property type="protein sequence ID" value="GMS86005.1"/>
    <property type="molecule type" value="Genomic_DNA"/>
</dbReference>
<dbReference type="InterPro" id="IPR003439">
    <property type="entry name" value="ABC_transporter-like_ATP-bd"/>
</dbReference>
<dbReference type="SUPFAM" id="SSF52540">
    <property type="entry name" value="P-loop containing nucleoside triphosphate hydrolases"/>
    <property type="match status" value="1"/>
</dbReference>